<feature type="transmembrane region" description="Helical" evidence="6">
    <location>
        <begin position="54"/>
        <end position="73"/>
    </location>
</feature>
<organism evidence="7 8">
    <name type="scientific">Panacibacter ginsenosidivorans</name>
    <dbReference type="NCBI Taxonomy" id="1813871"/>
    <lineage>
        <taxon>Bacteria</taxon>
        <taxon>Pseudomonadati</taxon>
        <taxon>Bacteroidota</taxon>
        <taxon>Chitinophagia</taxon>
        <taxon>Chitinophagales</taxon>
        <taxon>Chitinophagaceae</taxon>
        <taxon>Panacibacter</taxon>
    </lineage>
</organism>
<dbReference type="PANTHER" id="PTHR10057:SF0">
    <property type="entry name" value="TRANSLOCATOR PROTEIN"/>
    <property type="match status" value="1"/>
</dbReference>
<dbReference type="InterPro" id="IPR038330">
    <property type="entry name" value="TspO/MBR-related_sf"/>
</dbReference>
<evidence type="ECO:0000256" key="4">
    <source>
        <dbReference type="ARBA" id="ARBA00022989"/>
    </source>
</evidence>
<dbReference type="GO" id="GO:0016020">
    <property type="term" value="C:membrane"/>
    <property type="evidence" value="ECO:0007669"/>
    <property type="project" value="UniProtKB-SubCell"/>
</dbReference>
<feature type="transmembrane region" description="Helical" evidence="6">
    <location>
        <begin position="12"/>
        <end position="34"/>
    </location>
</feature>
<dbReference type="KEGG" id="pgin:FRZ67_22640"/>
<feature type="transmembrane region" description="Helical" evidence="6">
    <location>
        <begin position="110"/>
        <end position="131"/>
    </location>
</feature>
<dbReference type="GO" id="GO:0033013">
    <property type="term" value="P:tetrapyrrole metabolic process"/>
    <property type="evidence" value="ECO:0007669"/>
    <property type="project" value="UniProtKB-ARBA"/>
</dbReference>
<name>A0A5B8VH96_9BACT</name>
<keyword evidence="4 6" id="KW-1133">Transmembrane helix</keyword>
<dbReference type="RefSeq" id="WP_147192832.1">
    <property type="nucleotide sequence ID" value="NZ_CP042435.1"/>
</dbReference>
<accession>A0A5B8VH96</accession>
<feature type="transmembrane region" description="Helical" evidence="6">
    <location>
        <begin position="85"/>
        <end position="104"/>
    </location>
</feature>
<comment type="subcellular location">
    <subcellularLocation>
        <location evidence="1">Membrane</location>
        <topology evidence="1">Multi-pass membrane protein</topology>
    </subcellularLocation>
</comment>
<dbReference type="PIRSF" id="PIRSF005859">
    <property type="entry name" value="PBR"/>
    <property type="match status" value="1"/>
</dbReference>
<dbReference type="CDD" id="cd15904">
    <property type="entry name" value="TSPO_MBR"/>
    <property type="match status" value="1"/>
</dbReference>
<comment type="similarity">
    <text evidence="2">Belongs to the TspO/BZRP family.</text>
</comment>
<evidence type="ECO:0000313" key="8">
    <source>
        <dbReference type="Proteomes" id="UP000321533"/>
    </source>
</evidence>
<dbReference type="FunFam" id="1.20.1260.100:FF:000001">
    <property type="entry name" value="translocator protein 2"/>
    <property type="match status" value="1"/>
</dbReference>
<evidence type="ECO:0000256" key="3">
    <source>
        <dbReference type="ARBA" id="ARBA00022692"/>
    </source>
</evidence>
<keyword evidence="5 6" id="KW-0472">Membrane</keyword>
<evidence type="ECO:0000256" key="2">
    <source>
        <dbReference type="ARBA" id="ARBA00007524"/>
    </source>
</evidence>
<evidence type="ECO:0000313" key="7">
    <source>
        <dbReference type="EMBL" id="QEC69956.1"/>
    </source>
</evidence>
<sequence>MNQSYTRTVNPTVKLIVSLILTLLVGFGAGFATATSINSWYSTLDKPFFNPPNWLFAPVWTILYILMGVAFYFVWKLPETTQRNIALFVFVLQLAVNGIWSLIFFNQHQIGWALVDISILWVMIIITMYLFTQLSKIAAWLLYPYLLWVSFATVLNFSIWQLN</sequence>
<dbReference type="OrthoDB" id="9795496at2"/>
<evidence type="ECO:0000256" key="6">
    <source>
        <dbReference type="SAM" id="Phobius"/>
    </source>
</evidence>
<feature type="transmembrane region" description="Helical" evidence="6">
    <location>
        <begin position="138"/>
        <end position="160"/>
    </location>
</feature>
<keyword evidence="3 6" id="KW-0812">Transmembrane</keyword>
<evidence type="ECO:0000256" key="5">
    <source>
        <dbReference type="ARBA" id="ARBA00023136"/>
    </source>
</evidence>
<dbReference type="Pfam" id="PF03073">
    <property type="entry name" value="TspO_MBR"/>
    <property type="match status" value="1"/>
</dbReference>
<keyword evidence="8" id="KW-1185">Reference proteome</keyword>
<dbReference type="EMBL" id="CP042435">
    <property type="protein sequence ID" value="QEC69956.1"/>
    <property type="molecule type" value="Genomic_DNA"/>
</dbReference>
<dbReference type="AlphaFoldDB" id="A0A5B8VH96"/>
<protein>
    <submittedName>
        <fullName evidence="7">Tryptophan-rich sensory protein</fullName>
    </submittedName>
</protein>
<dbReference type="InterPro" id="IPR004307">
    <property type="entry name" value="TspO_MBR"/>
</dbReference>
<dbReference type="Gene3D" id="1.20.1260.100">
    <property type="entry name" value="TspO/MBR protein"/>
    <property type="match status" value="1"/>
</dbReference>
<gene>
    <name evidence="7" type="ORF">FRZ67_22640</name>
</gene>
<proteinExistence type="inferred from homology"/>
<dbReference type="Proteomes" id="UP000321533">
    <property type="component" value="Chromosome"/>
</dbReference>
<reference evidence="7 8" key="1">
    <citation type="journal article" date="2016" name="Int. J. Syst. Evol. Microbiol.">
        <title>Panacibacter ginsenosidivorans gen. nov., sp. nov., with ginsenoside converting activity isolated from soil of a ginseng field.</title>
        <authorList>
            <person name="Siddiqi M.Z."/>
            <person name="Muhammad Shafi S."/>
            <person name="Choi K.D."/>
            <person name="Im W.T."/>
        </authorList>
    </citation>
    <scope>NUCLEOTIDE SEQUENCE [LARGE SCALE GENOMIC DNA]</scope>
    <source>
        <strain evidence="7 8">Gsoil1550</strain>
    </source>
</reference>
<evidence type="ECO:0000256" key="1">
    <source>
        <dbReference type="ARBA" id="ARBA00004141"/>
    </source>
</evidence>
<dbReference type="PANTHER" id="PTHR10057">
    <property type="entry name" value="PERIPHERAL-TYPE BENZODIAZEPINE RECEPTOR"/>
    <property type="match status" value="1"/>
</dbReference>